<dbReference type="GO" id="GO:0034551">
    <property type="term" value="P:mitochondrial respiratory chain complex III assembly"/>
    <property type="evidence" value="ECO:0007669"/>
    <property type="project" value="TreeGrafter"/>
</dbReference>
<evidence type="ECO:0000259" key="3">
    <source>
        <dbReference type="Pfam" id="PF03981"/>
    </source>
</evidence>
<evidence type="ECO:0000256" key="2">
    <source>
        <dbReference type="SAM" id="MobiDB-lite"/>
    </source>
</evidence>
<dbReference type="PANTHER" id="PTHR12184:SF1">
    <property type="entry name" value="UBIQUINOL-CYTOCHROME-C REDUCTASE COMPLEX ASSEMBLY FACTOR 1"/>
    <property type="match status" value="1"/>
</dbReference>
<dbReference type="InterPro" id="IPR007129">
    <property type="entry name" value="Ubiqinol_cyt_c_chaperone_CPB3"/>
</dbReference>
<proteinExistence type="inferred from homology"/>
<dbReference type="HOGENOM" id="CLU_053729_2_0_1"/>
<gene>
    <name evidence="4" type="ORF">PV10_06371</name>
</gene>
<dbReference type="OrthoDB" id="10253878at2759"/>
<evidence type="ECO:0000313" key="5">
    <source>
        <dbReference type="Proteomes" id="UP000054302"/>
    </source>
</evidence>
<evidence type="ECO:0000313" key="4">
    <source>
        <dbReference type="EMBL" id="KIV91880.1"/>
    </source>
</evidence>
<evidence type="ECO:0000256" key="1">
    <source>
        <dbReference type="ARBA" id="ARBA00006407"/>
    </source>
</evidence>
<organism evidence="4 5">
    <name type="scientific">Exophiala mesophila</name>
    <name type="common">Black yeast-like fungus</name>
    <dbReference type="NCBI Taxonomy" id="212818"/>
    <lineage>
        <taxon>Eukaryota</taxon>
        <taxon>Fungi</taxon>
        <taxon>Dikarya</taxon>
        <taxon>Ascomycota</taxon>
        <taxon>Pezizomycotina</taxon>
        <taxon>Eurotiomycetes</taxon>
        <taxon>Chaetothyriomycetidae</taxon>
        <taxon>Chaetothyriales</taxon>
        <taxon>Herpotrichiellaceae</taxon>
        <taxon>Exophiala</taxon>
    </lineage>
</organism>
<dbReference type="GeneID" id="27324216"/>
<dbReference type="VEuPathDB" id="FungiDB:PV10_06371"/>
<feature type="compositionally biased region" description="Polar residues" evidence="2">
    <location>
        <begin position="77"/>
        <end position="95"/>
    </location>
</feature>
<keyword evidence="5" id="KW-1185">Reference proteome</keyword>
<feature type="region of interest" description="Disordered" evidence="2">
    <location>
        <begin position="77"/>
        <end position="96"/>
    </location>
</feature>
<dbReference type="InterPro" id="IPR021150">
    <property type="entry name" value="Ubiq_cyt_c_chap"/>
</dbReference>
<comment type="similarity">
    <text evidence="1">Belongs to the CBP3 family.</text>
</comment>
<accession>A0A0D1WRT8</accession>
<dbReference type="PANTHER" id="PTHR12184">
    <property type="entry name" value="UBIQUINOL-CYTOCHROME C REDUCTASE COMPLEX ASSEMBLY FACTOR 1 FAMILY MEMBER"/>
    <property type="match status" value="1"/>
</dbReference>
<sequence>MSFHVCSQCMRALRQHARSEAFTLPKSLNIHPRHFSKMTPHSKSPDQPAAPKSQSNKPVIPPSMASTVTTNIAAENPEVSKQQSEPALNSSSQPNVAAMQKQIMSSLGQKDDLATRLAKGLRKTAKSTTESYITYGVTEAIFNSCAAQADYTIPEDQRMNILTGKGPPKTADDVDLGQPLGNSWWFRTLDLPPTFSTWSQVTFLHMYIMTVRLRNLETPAAFRDYQRYLIEHFSSTAEDKMILLHNMSARGIRNKYLKDLFWQWRGVLAAYDEGLIKGDAVLASAIWRNLFRGDENVDWDKVAKGVAFTRKGIATVANLDIQTIVDQSVAESNWWTKVQQGLPEP</sequence>
<dbReference type="OMA" id="PNGHWAL"/>
<dbReference type="AlphaFoldDB" id="A0A0D1WRT8"/>
<feature type="region of interest" description="Disordered" evidence="2">
    <location>
        <begin position="24"/>
        <end position="64"/>
    </location>
</feature>
<dbReference type="RefSeq" id="XP_016223454.1">
    <property type="nucleotide sequence ID" value="XM_016371161.1"/>
</dbReference>
<dbReference type="STRING" id="212818.A0A0D1WRT8"/>
<dbReference type="GO" id="GO:0005739">
    <property type="term" value="C:mitochondrion"/>
    <property type="evidence" value="ECO:0007669"/>
    <property type="project" value="TreeGrafter"/>
</dbReference>
<feature type="domain" description="Ubiquinol-cytochrome c chaperone" evidence="3">
    <location>
        <begin position="188"/>
        <end position="327"/>
    </location>
</feature>
<dbReference type="EMBL" id="KN847523">
    <property type="protein sequence ID" value="KIV91880.1"/>
    <property type="molecule type" value="Genomic_DNA"/>
</dbReference>
<protein>
    <recommendedName>
        <fullName evidence="3">Ubiquinol-cytochrome c chaperone domain-containing protein</fullName>
    </recommendedName>
</protein>
<dbReference type="Pfam" id="PF03981">
    <property type="entry name" value="Ubiq_cyt_C_chap"/>
    <property type="match status" value="1"/>
</dbReference>
<dbReference type="Proteomes" id="UP000054302">
    <property type="component" value="Unassembled WGS sequence"/>
</dbReference>
<name>A0A0D1WRT8_EXOME</name>
<reference evidence="4 5" key="1">
    <citation type="submission" date="2015-01" db="EMBL/GenBank/DDBJ databases">
        <title>The Genome Sequence of Exophiala mesophila CBS40295.</title>
        <authorList>
            <consortium name="The Broad Institute Genomics Platform"/>
            <person name="Cuomo C."/>
            <person name="de Hoog S."/>
            <person name="Gorbushina A."/>
            <person name="Stielow B."/>
            <person name="Teixiera M."/>
            <person name="Abouelleil A."/>
            <person name="Chapman S.B."/>
            <person name="Priest M."/>
            <person name="Young S.K."/>
            <person name="Wortman J."/>
            <person name="Nusbaum C."/>
            <person name="Birren B."/>
        </authorList>
    </citation>
    <scope>NUCLEOTIDE SEQUENCE [LARGE SCALE GENOMIC DNA]</scope>
    <source>
        <strain evidence="4 5">CBS 40295</strain>
    </source>
</reference>